<dbReference type="EMBL" id="LDYI01000168">
    <property type="protein sequence ID" value="KPO04363.1"/>
    <property type="molecule type" value="Genomic_DNA"/>
</dbReference>
<gene>
    <name evidence="2" type="ORF">ACU57_25305</name>
</gene>
<dbReference type="RefSeq" id="WP_000753105.1">
    <property type="nucleotide sequence ID" value="NZ_AP018397.1"/>
</dbReference>
<organism evidence="2 3">
    <name type="scientific">Escherichia coli</name>
    <dbReference type="NCBI Taxonomy" id="562"/>
    <lineage>
        <taxon>Bacteria</taxon>
        <taxon>Pseudomonadati</taxon>
        <taxon>Pseudomonadota</taxon>
        <taxon>Gammaproteobacteria</taxon>
        <taxon>Enterobacterales</taxon>
        <taxon>Enterobacteriaceae</taxon>
        <taxon>Escherichia</taxon>
    </lineage>
</organism>
<reference evidence="2 3" key="1">
    <citation type="journal article" date="2015" name="Front. Microbiol.">
        <title>Genetic determinants of heat resistance in Escherichia coli.</title>
        <authorList>
            <person name="Mercer R.G."/>
            <person name="Zheng J."/>
            <person name="Garcia-Hernandez R."/>
            <person name="Ruan L."/>
            <person name="Ganzle M.G."/>
            <person name="McMullen L.M."/>
        </authorList>
    </citation>
    <scope>NUCLEOTIDE SEQUENCE [LARGE SCALE GENOMIC DNA]</scope>
    <source>
        <strain evidence="2 3">AW1.3</strain>
    </source>
</reference>
<protein>
    <submittedName>
        <fullName evidence="2">Tail stability protein</fullName>
    </submittedName>
</protein>
<feature type="coiled-coil region" evidence="1">
    <location>
        <begin position="330"/>
        <end position="360"/>
    </location>
</feature>
<evidence type="ECO:0000256" key="1">
    <source>
        <dbReference type="SAM" id="Coils"/>
    </source>
</evidence>
<accession>A0A0P7LRE7</accession>
<proteinExistence type="predicted"/>
<dbReference type="PATRIC" id="fig|562.7813.peg.1584"/>
<dbReference type="Proteomes" id="UP000050556">
    <property type="component" value="Unassembled WGS sequence"/>
</dbReference>
<dbReference type="AlphaFoldDB" id="A0A0P7LRE7"/>
<name>A0A0P7LRE7_ECOLX</name>
<evidence type="ECO:0000313" key="2">
    <source>
        <dbReference type="EMBL" id="KPO04363.1"/>
    </source>
</evidence>
<keyword evidence="1" id="KW-0175">Coiled coil</keyword>
<evidence type="ECO:0000313" key="3">
    <source>
        <dbReference type="Proteomes" id="UP000050556"/>
    </source>
</evidence>
<comment type="caution">
    <text evidence="2">The sequence shown here is derived from an EMBL/GenBank/DDBJ whole genome shotgun (WGS) entry which is preliminary data.</text>
</comment>
<sequence length="400" mass="45771">MADFPRASNGRYQTEGLSAREFERLFNQIEKDKRSKRRAARRTLTPFSLKNKTAEDIISLGKKKKGGTFFTVEDLKAFEGRRKDIRQTFNSGIAGITYAQLIAGSEAIDVKRANNAVDDGSGIKRAVPSSLKHNVVTVSVEASDRSEDQHHCVKVRFEEWDSLIDELGDETSAVKVTKKLCAGRVSFDCDCGRHQYWYRYIATAGNFALAPPKEYAFPKIRNPNLKGIACKHVIHAMTRLQSASWQLRIGQAMLQAAKRVGFGDDKRRTTKHFTEEDRKRFNKNRNSQTNQGAMRQEWDKYQRRQKALGNQIARDSTKLRTLSDKLLKARKMTQKQRAKAEESQQKLKAEQDKNKVLLQQLADRFKVERQAFIDAMVMTGVSRQDAEKRFLDYVKNKGRG</sequence>